<keyword evidence="6" id="KW-1185">Reference proteome</keyword>
<reference evidence="5" key="1">
    <citation type="journal article" date="2014" name="Int. J. Syst. Evol. Microbiol.">
        <title>Complete genome sequence of Corynebacterium casei LMG S-19264T (=DSM 44701T), isolated from a smear-ripened cheese.</title>
        <authorList>
            <consortium name="US DOE Joint Genome Institute (JGI-PGF)"/>
            <person name="Walter F."/>
            <person name="Albersmeier A."/>
            <person name="Kalinowski J."/>
            <person name="Ruckert C."/>
        </authorList>
    </citation>
    <scope>NUCLEOTIDE SEQUENCE</scope>
    <source>
        <strain evidence="5">CGMCC 1.7086</strain>
    </source>
</reference>
<dbReference type="AlphaFoldDB" id="A0A918DF94"/>
<dbReference type="EMBL" id="BMLS01000001">
    <property type="protein sequence ID" value="GGO63548.1"/>
    <property type="molecule type" value="Genomic_DNA"/>
</dbReference>
<dbReference type="PANTHER" id="PTHR43179">
    <property type="entry name" value="RHAMNOSYLTRANSFERASE WBBL"/>
    <property type="match status" value="1"/>
</dbReference>
<dbReference type="PANTHER" id="PTHR43179:SF12">
    <property type="entry name" value="GALACTOFURANOSYLTRANSFERASE GLFT2"/>
    <property type="match status" value="1"/>
</dbReference>
<dbReference type="CDD" id="cd02526">
    <property type="entry name" value="GT2_RfbF_like"/>
    <property type="match status" value="1"/>
</dbReference>
<protein>
    <submittedName>
        <fullName evidence="5">Rhamnosyltransferase</fullName>
    </submittedName>
</protein>
<evidence type="ECO:0000259" key="4">
    <source>
        <dbReference type="Pfam" id="PF00535"/>
    </source>
</evidence>
<accession>A0A918DF94</accession>
<dbReference type="InterPro" id="IPR001173">
    <property type="entry name" value="Glyco_trans_2-like"/>
</dbReference>
<gene>
    <name evidence="5" type="primary">rfbQ</name>
    <name evidence="5" type="ORF">GCM10010982_00840</name>
</gene>
<reference evidence="5" key="2">
    <citation type="submission" date="2020-09" db="EMBL/GenBank/DDBJ databases">
        <authorList>
            <person name="Sun Q."/>
            <person name="Zhou Y."/>
        </authorList>
    </citation>
    <scope>NUCLEOTIDE SEQUENCE</scope>
    <source>
        <strain evidence="5">CGMCC 1.7086</strain>
    </source>
</reference>
<dbReference type="SUPFAM" id="SSF53448">
    <property type="entry name" value="Nucleotide-diphospho-sugar transferases"/>
    <property type="match status" value="1"/>
</dbReference>
<proteinExistence type="inferred from homology"/>
<dbReference type="InterPro" id="IPR029044">
    <property type="entry name" value="Nucleotide-diphossugar_trans"/>
</dbReference>
<evidence type="ECO:0000256" key="1">
    <source>
        <dbReference type="ARBA" id="ARBA00006739"/>
    </source>
</evidence>
<dbReference type="Pfam" id="PF00535">
    <property type="entry name" value="Glycos_transf_2"/>
    <property type="match status" value="1"/>
</dbReference>
<comment type="similarity">
    <text evidence="1">Belongs to the glycosyltransferase 2 family.</text>
</comment>
<keyword evidence="3" id="KW-0808">Transferase</keyword>
<evidence type="ECO:0000313" key="6">
    <source>
        <dbReference type="Proteomes" id="UP000606935"/>
    </source>
</evidence>
<sequence>MKIGAVVILYKPELNEAKALLDNLAQQVDALCIVDNSPESTYSQLALAGYENQIFFHFPDNIGIASAQNVGLQHLLKDGCDFGLLFDQDSQFDIGFVAKLAELFQKSRQHYLPRLVALGPSLMCSYTKKIVRPKIQTEIEQFDDISSVPQIIASGMMIDLHWLQQIGLKDDALFIDGVDHEWCWRARKHGFSVGLALDICMSHKLGDGRRRFAGITYKVGAPVRLYYQFRNIFLLSRRSYVPLYWKFRNFAVMPLRIFTNCVLLPDRMMRLRYMLQGIIDGMLNRSGPIKASAKRP</sequence>
<evidence type="ECO:0000313" key="5">
    <source>
        <dbReference type="EMBL" id="GGO63548.1"/>
    </source>
</evidence>
<organism evidence="5 6">
    <name type="scientific">Bowmanella pacifica</name>
    <dbReference type="NCBI Taxonomy" id="502051"/>
    <lineage>
        <taxon>Bacteria</taxon>
        <taxon>Pseudomonadati</taxon>
        <taxon>Pseudomonadota</taxon>
        <taxon>Gammaproteobacteria</taxon>
        <taxon>Alteromonadales</taxon>
        <taxon>Alteromonadaceae</taxon>
        <taxon>Bowmanella</taxon>
    </lineage>
</organism>
<dbReference type="GO" id="GO:0016757">
    <property type="term" value="F:glycosyltransferase activity"/>
    <property type="evidence" value="ECO:0007669"/>
    <property type="project" value="UniProtKB-KW"/>
</dbReference>
<comment type="caution">
    <text evidence="5">The sequence shown here is derived from an EMBL/GenBank/DDBJ whole genome shotgun (WGS) entry which is preliminary data.</text>
</comment>
<evidence type="ECO:0000256" key="3">
    <source>
        <dbReference type="ARBA" id="ARBA00022679"/>
    </source>
</evidence>
<dbReference type="RefSeq" id="WP_229701955.1">
    <property type="nucleotide sequence ID" value="NZ_BMLS01000001.1"/>
</dbReference>
<dbReference type="Gene3D" id="3.90.550.10">
    <property type="entry name" value="Spore Coat Polysaccharide Biosynthesis Protein SpsA, Chain A"/>
    <property type="match status" value="1"/>
</dbReference>
<name>A0A918DF94_9ALTE</name>
<evidence type="ECO:0000256" key="2">
    <source>
        <dbReference type="ARBA" id="ARBA00022676"/>
    </source>
</evidence>
<feature type="domain" description="Glycosyltransferase 2-like" evidence="4">
    <location>
        <begin position="7"/>
        <end position="109"/>
    </location>
</feature>
<keyword evidence="2" id="KW-0328">Glycosyltransferase</keyword>
<dbReference type="Proteomes" id="UP000606935">
    <property type="component" value="Unassembled WGS sequence"/>
</dbReference>